<feature type="domain" description="NAD-dependent epimerase/dehydratase" evidence="2">
    <location>
        <begin position="148"/>
        <end position="234"/>
    </location>
</feature>
<dbReference type="GO" id="GO:0005737">
    <property type="term" value="C:cytoplasm"/>
    <property type="evidence" value="ECO:0007669"/>
    <property type="project" value="TreeGrafter"/>
</dbReference>
<feature type="transmembrane region" description="Helical" evidence="1">
    <location>
        <begin position="7"/>
        <end position="25"/>
    </location>
</feature>
<dbReference type="GO" id="GO:0004029">
    <property type="term" value="F:aldehyde dehydrogenase (NAD+) activity"/>
    <property type="evidence" value="ECO:0007669"/>
    <property type="project" value="TreeGrafter"/>
</dbReference>
<dbReference type="Pfam" id="PF05368">
    <property type="entry name" value="NmrA"/>
    <property type="match status" value="1"/>
</dbReference>
<accession>A0AAW2ZCA7</accession>
<dbReference type="EMBL" id="JAOPGA020001724">
    <property type="protein sequence ID" value="KAL0490843.1"/>
    <property type="molecule type" value="Genomic_DNA"/>
</dbReference>
<dbReference type="SUPFAM" id="SSF51735">
    <property type="entry name" value="NAD(P)-binding Rossmann-fold domains"/>
    <property type="match status" value="1"/>
</dbReference>
<dbReference type="EMBL" id="JAOPGA020001293">
    <property type="protein sequence ID" value="KAL0486988.1"/>
    <property type="molecule type" value="Genomic_DNA"/>
</dbReference>
<name>A0AAW2ZCA7_9EUKA</name>
<dbReference type="Proteomes" id="UP001431209">
    <property type="component" value="Unassembled WGS sequence"/>
</dbReference>
<evidence type="ECO:0000259" key="3">
    <source>
        <dbReference type="Pfam" id="PF05368"/>
    </source>
</evidence>
<dbReference type="InterPro" id="IPR051783">
    <property type="entry name" value="NAD(P)-dependent_oxidoreduct"/>
</dbReference>
<protein>
    <submittedName>
        <fullName evidence="5">NAD(P)-binding protein</fullName>
    </submittedName>
    <submittedName>
        <fullName evidence="4">Oxidase ucsJ</fullName>
    </submittedName>
</protein>
<keyword evidence="1" id="KW-1133">Transmembrane helix</keyword>
<proteinExistence type="predicted"/>
<dbReference type="Pfam" id="PF01370">
    <property type="entry name" value="Epimerase"/>
    <property type="match status" value="1"/>
</dbReference>
<comment type="caution">
    <text evidence="4">The sequence shown here is derived from an EMBL/GenBank/DDBJ whole genome shotgun (WGS) entry which is preliminary data.</text>
</comment>
<dbReference type="PANTHER" id="PTHR48079:SF6">
    <property type="entry name" value="NAD(P)-BINDING DOMAIN-CONTAINING PROTEIN-RELATED"/>
    <property type="match status" value="1"/>
</dbReference>
<keyword evidence="1" id="KW-0472">Membrane</keyword>
<evidence type="ECO:0000259" key="2">
    <source>
        <dbReference type="Pfam" id="PF01370"/>
    </source>
</evidence>
<dbReference type="InterPro" id="IPR001509">
    <property type="entry name" value="Epimerase_deHydtase"/>
</dbReference>
<evidence type="ECO:0000313" key="5">
    <source>
        <dbReference type="EMBL" id="KAL0490843.1"/>
    </source>
</evidence>
<keyword evidence="6" id="KW-1185">Reference proteome</keyword>
<sequence length="330" mass="35673">MSQKTSVFITGATGYIGGAILHLLLQQSDLSVSALVRGEENAKKLKSLNVEPILGSLDSTDIIVKAASQADIVINTANVDHIGSAQAIIDGLRKRGSVNGKKPILLHTSGTAVLNDPPLGERSETFRTESDLGNTEGSIALDAPHRDVDILVLNASKTGDVDIAIICPCMIYGVAEGNTFNQRSQQIPLTINAAIKEGKVYYVGKGKHVWNNVHVLDLADLFLLLLRKIQEGKAPIGTDGYYFAENGENDFIEITTAISNELKKNGLQAEPASSEGKEFEIWGNFAHIALGYNSRGKAEKARTLGWKPSRPSLVETIPEEVQYRVQKNKA</sequence>
<keyword evidence="1" id="KW-0812">Transmembrane</keyword>
<evidence type="ECO:0000313" key="4">
    <source>
        <dbReference type="EMBL" id="KAL0486988.1"/>
    </source>
</evidence>
<dbReference type="InterPro" id="IPR036291">
    <property type="entry name" value="NAD(P)-bd_dom_sf"/>
</dbReference>
<gene>
    <name evidence="4" type="ORF">AKO1_000293</name>
    <name evidence="5" type="ORF">AKO1_002453</name>
</gene>
<dbReference type="PANTHER" id="PTHR48079">
    <property type="entry name" value="PROTEIN YEEZ"/>
    <property type="match status" value="1"/>
</dbReference>
<feature type="domain" description="NmrA-like" evidence="3">
    <location>
        <begin position="4"/>
        <end position="98"/>
    </location>
</feature>
<dbReference type="AlphaFoldDB" id="A0AAW2ZCA7"/>
<reference evidence="4 6" key="1">
    <citation type="submission" date="2024-03" db="EMBL/GenBank/DDBJ databases">
        <title>The Acrasis kona genome and developmental transcriptomes reveal deep origins of eukaryotic multicellular pathways.</title>
        <authorList>
            <person name="Sheikh S."/>
            <person name="Fu C.-J."/>
            <person name="Brown M.W."/>
            <person name="Baldauf S.L."/>
        </authorList>
    </citation>
    <scope>NUCLEOTIDE SEQUENCE [LARGE SCALE GENOMIC DNA]</scope>
    <source>
        <strain evidence="4 6">ATCC MYA-3509</strain>
    </source>
</reference>
<evidence type="ECO:0000313" key="6">
    <source>
        <dbReference type="Proteomes" id="UP001431209"/>
    </source>
</evidence>
<dbReference type="Gene3D" id="3.40.50.720">
    <property type="entry name" value="NAD(P)-binding Rossmann-like Domain"/>
    <property type="match status" value="1"/>
</dbReference>
<dbReference type="InterPro" id="IPR008030">
    <property type="entry name" value="NmrA-like"/>
</dbReference>
<evidence type="ECO:0000256" key="1">
    <source>
        <dbReference type="SAM" id="Phobius"/>
    </source>
</evidence>
<organism evidence="4 6">
    <name type="scientific">Acrasis kona</name>
    <dbReference type="NCBI Taxonomy" id="1008807"/>
    <lineage>
        <taxon>Eukaryota</taxon>
        <taxon>Discoba</taxon>
        <taxon>Heterolobosea</taxon>
        <taxon>Tetramitia</taxon>
        <taxon>Eutetramitia</taxon>
        <taxon>Acrasidae</taxon>
        <taxon>Acrasis</taxon>
    </lineage>
</organism>